<dbReference type="InterPro" id="IPR016185">
    <property type="entry name" value="PreATP-grasp_dom_sf"/>
</dbReference>
<dbReference type="Gene3D" id="3.40.50.20">
    <property type="match status" value="1"/>
</dbReference>
<dbReference type="EMBL" id="JADCTT010000004">
    <property type="protein sequence ID" value="KAF9753860.1"/>
    <property type="molecule type" value="Genomic_DNA"/>
</dbReference>
<organism evidence="2 3">
    <name type="scientific">Bionectria ochroleuca</name>
    <name type="common">Gliocladium roseum</name>
    <dbReference type="NCBI Taxonomy" id="29856"/>
    <lineage>
        <taxon>Eukaryota</taxon>
        <taxon>Fungi</taxon>
        <taxon>Dikarya</taxon>
        <taxon>Ascomycota</taxon>
        <taxon>Pezizomycotina</taxon>
        <taxon>Sordariomycetes</taxon>
        <taxon>Hypocreomycetidae</taxon>
        <taxon>Hypocreales</taxon>
        <taxon>Bionectriaceae</taxon>
        <taxon>Clonostachys</taxon>
    </lineage>
</organism>
<reference evidence="2" key="1">
    <citation type="submission" date="2020-10" db="EMBL/GenBank/DDBJ databases">
        <title>High-Quality Genome Resource of Clonostachys rosea strain S41 by Oxford Nanopore Long-Read Sequencing.</title>
        <authorList>
            <person name="Wang H."/>
        </authorList>
    </citation>
    <scope>NUCLEOTIDE SEQUENCE</scope>
    <source>
        <strain evidence="2">S41</strain>
    </source>
</reference>
<feature type="domain" description="Phosphoribosylglycinamide synthetase N-terminal" evidence="1">
    <location>
        <begin position="7"/>
        <end position="92"/>
    </location>
</feature>
<dbReference type="SUPFAM" id="SSF52440">
    <property type="entry name" value="PreATP-grasp domain"/>
    <property type="match status" value="1"/>
</dbReference>
<gene>
    <name evidence="2" type="ORF">IM811_012618</name>
</gene>
<protein>
    <recommendedName>
        <fullName evidence="1">Phosphoribosylglycinamide synthetase N-terminal domain-containing protein</fullName>
    </recommendedName>
</protein>
<dbReference type="GO" id="GO:0009113">
    <property type="term" value="P:purine nucleobase biosynthetic process"/>
    <property type="evidence" value="ECO:0007669"/>
    <property type="project" value="InterPro"/>
</dbReference>
<dbReference type="InterPro" id="IPR020562">
    <property type="entry name" value="PRibGlycinamide_synth_N"/>
</dbReference>
<name>A0A8H7TRG8_BIOOC</name>
<accession>A0A8H7TRG8</accession>
<dbReference type="PANTHER" id="PTHR43472">
    <property type="entry name" value="PHOSPHORIBOSYLAMINE--GLYCINE LIGASE"/>
    <property type="match status" value="1"/>
</dbReference>
<dbReference type="AlphaFoldDB" id="A0A8H7TRG8"/>
<evidence type="ECO:0000313" key="2">
    <source>
        <dbReference type="EMBL" id="KAF9753860.1"/>
    </source>
</evidence>
<comment type="caution">
    <text evidence="2">The sequence shown here is derived from an EMBL/GenBank/DDBJ whole genome shotgun (WGS) entry which is preliminary data.</text>
</comment>
<proteinExistence type="predicted"/>
<sequence>MSSNNLKIFLVGKGAREHSLAWKLTQSPSVEHIYVVPGNGGTAGMEKVTNVPTAAEDDFPSLVNFAKEHGIGLVVAGPDDAVVNGIAGHFEDGKHTSLIVYMVRQCLTVYSCYTLLCTEQESCRS</sequence>
<dbReference type="InterPro" id="IPR000115">
    <property type="entry name" value="PRibGlycinamide_synth"/>
</dbReference>
<dbReference type="Proteomes" id="UP000616885">
    <property type="component" value="Unassembled WGS sequence"/>
</dbReference>
<dbReference type="GO" id="GO:0004637">
    <property type="term" value="F:phosphoribosylamine-glycine ligase activity"/>
    <property type="evidence" value="ECO:0007669"/>
    <property type="project" value="InterPro"/>
</dbReference>
<dbReference type="PANTHER" id="PTHR43472:SF1">
    <property type="entry name" value="PHOSPHORIBOSYLAMINE--GLYCINE LIGASE, CHLOROPLASTIC"/>
    <property type="match status" value="1"/>
</dbReference>
<evidence type="ECO:0000313" key="3">
    <source>
        <dbReference type="Proteomes" id="UP000616885"/>
    </source>
</evidence>
<evidence type="ECO:0000259" key="1">
    <source>
        <dbReference type="Pfam" id="PF02844"/>
    </source>
</evidence>
<dbReference type="Pfam" id="PF02844">
    <property type="entry name" value="GARS_N"/>
    <property type="match status" value="1"/>
</dbReference>